<keyword evidence="8" id="KW-1185">Reference proteome</keyword>
<feature type="compositionally biased region" description="Polar residues" evidence="5">
    <location>
        <begin position="1"/>
        <end position="18"/>
    </location>
</feature>
<keyword evidence="1" id="KW-0808">Transferase</keyword>
<accession>A0A368YL47</accession>
<dbReference type="Proteomes" id="UP000253324">
    <property type="component" value="Unassembled WGS sequence"/>
</dbReference>
<reference evidence="7 8" key="1">
    <citation type="submission" date="2018-07" db="EMBL/GenBank/DDBJ databases">
        <title>Genomic Encyclopedia of Type Strains, Phase III (KMG-III): the genomes of soil and plant-associated and newly described type strains.</title>
        <authorList>
            <person name="Whitman W."/>
        </authorList>
    </citation>
    <scope>NUCLEOTIDE SEQUENCE [LARGE SCALE GENOMIC DNA]</scope>
    <source>
        <strain evidence="7 8">31-25a</strain>
    </source>
</reference>
<dbReference type="SUPFAM" id="SSF81301">
    <property type="entry name" value="Nucleotidyltransferase"/>
    <property type="match status" value="1"/>
</dbReference>
<keyword evidence="2" id="KW-0548">Nucleotidyltransferase</keyword>
<gene>
    <name evidence="7" type="ORF">C7476_11251</name>
</gene>
<evidence type="ECO:0000313" key="8">
    <source>
        <dbReference type="Proteomes" id="UP000253324"/>
    </source>
</evidence>
<evidence type="ECO:0000259" key="6">
    <source>
        <dbReference type="Pfam" id="PF26305"/>
    </source>
</evidence>
<dbReference type="InterPro" id="IPR006116">
    <property type="entry name" value="NT_2-5OAS_ClassI-CCAase"/>
</dbReference>
<evidence type="ECO:0000256" key="3">
    <source>
        <dbReference type="ARBA" id="ARBA00022741"/>
    </source>
</evidence>
<dbReference type="RefSeq" id="WP_114431452.1">
    <property type="nucleotide sequence ID" value="NZ_QPJM01000012.1"/>
</dbReference>
<dbReference type="InterPro" id="IPR058909">
    <property type="entry name" value="CD_NTase_C"/>
</dbReference>
<organism evidence="7 8">
    <name type="scientific">Phyllobacterium bourgognense</name>
    <dbReference type="NCBI Taxonomy" id="314236"/>
    <lineage>
        <taxon>Bacteria</taxon>
        <taxon>Pseudomonadati</taxon>
        <taxon>Pseudomonadota</taxon>
        <taxon>Alphaproteobacteria</taxon>
        <taxon>Hyphomicrobiales</taxon>
        <taxon>Phyllobacteriaceae</taxon>
        <taxon>Phyllobacterium</taxon>
    </lineage>
</organism>
<evidence type="ECO:0000256" key="1">
    <source>
        <dbReference type="ARBA" id="ARBA00022679"/>
    </source>
</evidence>
<dbReference type="AlphaFoldDB" id="A0A368YL47"/>
<dbReference type="GO" id="GO:0016779">
    <property type="term" value="F:nucleotidyltransferase activity"/>
    <property type="evidence" value="ECO:0007669"/>
    <property type="project" value="InterPro"/>
</dbReference>
<proteinExistence type="predicted"/>
<keyword evidence="3" id="KW-0547">Nucleotide-binding</keyword>
<protein>
    <recommendedName>
        <fullName evidence="6">cGAS/DncV-like nucleotidyltransferase C-terminal helical domain-containing protein</fullName>
    </recommendedName>
</protein>
<evidence type="ECO:0000256" key="5">
    <source>
        <dbReference type="SAM" id="MobiDB-lite"/>
    </source>
</evidence>
<dbReference type="OrthoDB" id="8264173at2"/>
<evidence type="ECO:0000256" key="4">
    <source>
        <dbReference type="ARBA" id="ARBA00023118"/>
    </source>
</evidence>
<sequence length="296" mass="34235">MNNWEDQFNTWSQAPSQAEQDRSQRIVREISDAINASPKLAHRKIEVFPQGSYANRVNVKRDSDVDICCLCRDTFHYNLPTARTATDYSFEPATYTYTQYKSEVEEALIDRFGRSAVQRGNKAIDVHDKTRLIDADVVATFEYRDYSAPPFARDYSEGTVLFSDDGNLVTNFPSQQYSNGVAKHDRTNRRFKRQVRIQKSLRNKMEAEGLTVAEPIKSFLIESLCWNAPDDNYGNTTYVSDFENVMNWSYSKTGTDDETFALLEVNARKRLFAAQNSWTRLQLRQYLESAWAYAHQ</sequence>
<dbReference type="GO" id="GO:0051607">
    <property type="term" value="P:defense response to virus"/>
    <property type="evidence" value="ECO:0007669"/>
    <property type="project" value="UniProtKB-KW"/>
</dbReference>
<dbReference type="CDD" id="cd05400">
    <property type="entry name" value="NT_2-5OAS_ClassI-CCAase"/>
    <property type="match status" value="1"/>
</dbReference>
<evidence type="ECO:0000256" key="2">
    <source>
        <dbReference type="ARBA" id="ARBA00022695"/>
    </source>
</evidence>
<dbReference type="InterPro" id="IPR043519">
    <property type="entry name" value="NT_sf"/>
</dbReference>
<name>A0A368YL47_9HYPH</name>
<keyword evidence="4" id="KW-0051">Antiviral defense</keyword>
<dbReference type="Pfam" id="PF26305">
    <property type="entry name" value="CD_NTase_C"/>
    <property type="match status" value="1"/>
</dbReference>
<dbReference type="EMBL" id="QPJM01000012">
    <property type="protein sequence ID" value="RCW80895.1"/>
    <property type="molecule type" value="Genomic_DNA"/>
</dbReference>
<evidence type="ECO:0000313" key="7">
    <source>
        <dbReference type="EMBL" id="RCW80895.1"/>
    </source>
</evidence>
<comment type="caution">
    <text evidence="7">The sequence shown here is derived from an EMBL/GenBank/DDBJ whole genome shotgun (WGS) entry which is preliminary data.</text>
</comment>
<feature type="domain" description="cGAS/DncV-like nucleotidyltransferase C-terminal helical" evidence="6">
    <location>
        <begin position="179"/>
        <end position="293"/>
    </location>
</feature>
<feature type="region of interest" description="Disordered" evidence="5">
    <location>
        <begin position="1"/>
        <end position="20"/>
    </location>
</feature>